<dbReference type="InterPro" id="IPR017871">
    <property type="entry name" value="ABC_transporter-like_CS"/>
</dbReference>
<evidence type="ECO:0000256" key="2">
    <source>
        <dbReference type="ARBA" id="ARBA00022519"/>
    </source>
</evidence>
<dbReference type="FunFam" id="3.40.50.300:FF:000032">
    <property type="entry name" value="Export ABC transporter ATP-binding protein"/>
    <property type="match status" value="1"/>
</dbReference>
<dbReference type="AlphaFoldDB" id="A0A5B2TG03"/>
<dbReference type="Pfam" id="PF00005">
    <property type="entry name" value="ABC_tran"/>
    <property type="match status" value="1"/>
</dbReference>
<dbReference type="InterPro" id="IPR027417">
    <property type="entry name" value="P-loop_NTPase"/>
</dbReference>
<dbReference type="SUPFAM" id="SSF52540">
    <property type="entry name" value="P-loop containing nucleoside triphosphate hydrolases"/>
    <property type="match status" value="1"/>
</dbReference>
<dbReference type="Gene3D" id="3.40.50.300">
    <property type="entry name" value="P-loop containing nucleotide triphosphate hydrolases"/>
    <property type="match status" value="1"/>
</dbReference>
<organism evidence="7 8">
    <name type="scientific">Teichococcus oryzae</name>
    <dbReference type="NCBI Taxonomy" id="1608942"/>
    <lineage>
        <taxon>Bacteria</taxon>
        <taxon>Pseudomonadati</taxon>
        <taxon>Pseudomonadota</taxon>
        <taxon>Alphaproteobacteria</taxon>
        <taxon>Acetobacterales</taxon>
        <taxon>Roseomonadaceae</taxon>
        <taxon>Roseomonas</taxon>
    </lineage>
</organism>
<evidence type="ECO:0000256" key="5">
    <source>
        <dbReference type="ARBA" id="ARBA00038388"/>
    </source>
</evidence>
<proteinExistence type="inferred from homology"/>
<dbReference type="CDD" id="cd03255">
    <property type="entry name" value="ABC_MJ0796_LolCDE_FtsE"/>
    <property type="match status" value="1"/>
</dbReference>
<comment type="caution">
    <text evidence="7">The sequence shown here is derived from an EMBL/GenBank/DDBJ whole genome shotgun (WGS) entry which is preliminary data.</text>
</comment>
<evidence type="ECO:0000259" key="6">
    <source>
        <dbReference type="PROSITE" id="PS50893"/>
    </source>
</evidence>
<evidence type="ECO:0000313" key="7">
    <source>
        <dbReference type="EMBL" id="KAA2213099.1"/>
    </source>
</evidence>
<dbReference type="PROSITE" id="PS50893">
    <property type="entry name" value="ABC_TRANSPORTER_2"/>
    <property type="match status" value="1"/>
</dbReference>
<accession>A0A5B2TG03</accession>
<keyword evidence="1" id="KW-0813">Transport</keyword>
<comment type="similarity">
    <text evidence="5">Belongs to the ABC transporter superfamily. Macrolide exporter (TC 3.A.1.122) family.</text>
</comment>
<dbReference type="InterPro" id="IPR015854">
    <property type="entry name" value="ABC_transpr_LolD-like"/>
</dbReference>
<evidence type="ECO:0000256" key="4">
    <source>
        <dbReference type="ARBA" id="ARBA00022840"/>
    </source>
</evidence>
<dbReference type="PANTHER" id="PTHR24220">
    <property type="entry name" value="IMPORT ATP-BINDING PROTEIN"/>
    <property type="match status" value="1"/>
</dbReference>
<evidence type="ECO:0000256" key="1">
    <source>
        <dbReference type="ARBA" id="ARBA00022448"/>
    </source>
</evidence>
<dbReference type="EMBL" id="VUKA01000004">
    <property type="protein sequence ID" value="KAA2213099.1"/>
    <property type="molecule type" value="Genomic_DNA"/>
</dbReference>
<dbReference type="Proteomes" id="UP000322110">
    <property type="component" value="Unassembled WGS sequence"/>
</dbReference>
<keyword evidence="8" id="KW-1185">Reference proteome</keyword>
<dbReference type="OrthoDB" id="9786950at2"/>
<dbReference type="SMART" id="SM00382">
    <property type="entry name" value="AAA"/>
    <property type="match status" value="1"/>
</dbReference>
<name>A0A5B2TG03_9PROT</name>
<evidence type="ECO:0000313" key="8">
    <source>
        <dbReference type="Proteomes" id="UP000322110"/>
    </source>
</evidence>
<dbReference type="PANTHER" id="PTHR24220:SF659">
    <property type="entry name" value="TRANSPORTER, PUTATIVE-RELATED"/>
    <property type="match status" value="1"/>
</dbReference>
<protein>
    <submittedName>
        <fullName evidence="7">ABC transporter ATP-binding protein</fullName>
    </submittedName>
</protein>
<sequence>MLDAPNAIRTPAAASPSGVDRDANLIEARGLTFKVAAGGGEVNILRGVDMAVRQGEAVGLVGPSGSGKTSLLMLLAGLERPSGGSLRVAGEDMARLDEDALARFRRDQLGIVFQAFHLVPTMTALENVAVPLEFAGRGDAFERARLSLERVGLGHRLDHYPGQLSGGEQQRVALARAVVAEPRLLLADEPTGNLDGATGQKVMDLLFGLRDQLGMTLLLITHDPAVAARCGRRIRMADGLLAEDQGA</sequence>
<dbReference type="InterPro" id="IPR017911">
    <property type="entry name" value="MacB-like_ATP-bd"/>
</dbReference>
<dbReference type="GO" id="GO:0005524">
    <property type="term" value="F:ATP binding"/>
    <property type="evidence" value="ECO:0007669"/>
    <property type="project" value="UniProtKB-KW"/>
</dbReference>
<dbReference type="PROSITE" id="PS00211">
    <property type="entry name" value="ABC_TRANSPORTER_1"/>
    <property type="match status" value="1"/>
</dbReference>
<dbReference type="InterPro" id="IPR003593">
    <property type="entry name" value="AAA+_ATPase"/>
</dbReference>
<reference evidence="7 8" key="1">
    <citation type="journal article" date="2015" name="Int. J. Syst. Evol. Microbiol.">
        <title>Roseomonas oryzae sp. nov., isolated from paddy rhizosphere soil.</title>
        <authorList>
            <person name="Ramaprasad E.V."/>
            <person name="Sasikala Ch."/>
            <person name="Ramana Ch.V."/>
        </authorList>
    </citation>
    <scope>NUCLEOTIDE SEQUENCE [LARGE SCALE GENOMIC DNA]</scope>
    <source>
        <strain evidence="7 8">KCTC 42542</strain>
    </source>
</reference>
<keyword evidence="2" id="KW-0472">Membrane</keyword>
<evidence type="ECO:0000256" key="3">
    <source>
        <dbReference type="ARBA" id="ARBA00022741"/>
    </source>
</evidence>
<keyword evidence="3" id="KW-0547">Nucleotide-binding</keyword>
<keyword evidence="4 7" id="KW-0067">ATP-binding</keyword>
<keyword evidence="2" id="KW-0997">Cell inner membrane</keyword>
<dbReference type="GO" id="GO:0098796">
    <property type="term" value="C:membrane protein complex"/>
    <property type="evidence" value="ECO:0007669"/>
    <property type="project" value="UniProtKB-ARBA"/>
</dbReference>
<dbReference type="GO" id="GO:0016887">
    <property type="term" value="F:ATP hydrolysis activity"/>
    <property type="evidence" value="ECO:0007669"/>
    <property type="project" value="InterPro"/>
</dbReference>
<gene>
    <name evidence="7" type="ORF">F0Q34_10680</name>
</gene>
<keyword evidence="2" id="KW-1003">Cell membrane</keyword>
<feature type="domain" description="ABC transporter" evidence="6">
    <location>
        <begin position="26"/>
        <end position="247"/>
    </location>
</feature>
<dbReference type="InterPro" id="IPR003439">
    <property type="entry name" value="ABC_transporter-like_ATP-bd"/>
</dbReference>
<dbReference type="GO" id="GO:0005886">
    <property type="term" value="C:plasma membrane"/>
    <property type="evidence" value="ECO:0007669"/>
    <property type="project" value="TreeGrafter"/>
</dbReference>
<dbReference type="GO" id="GO:0022857">
    <property type="term" value="F:transmembrane transporter activity"/>
    <property type="evidence" value="ECO:0007669"/>
    <property type="project" value="TreeGrafter"/>
</dbReference>